<dbReference type="InterPro" id="IPR013087">
    <property type="entry name" value="Znf_C2H2_type"/>
</dbReference>
<feature type="domain" description="C2H2-type" evidence="8">
    <location>
        <begin position="243"/>
        <end position="277"/>
    </location>
</feature>
<evidence type="ECO:0000256" key="7">
    <source>
        <dbReference type="PROSITE-ProRule" id="PRU00042"/>
    </source>
</evidence>
<dbReference type="PROSITE" id="PS00028">
    <property type="entry name" value="ZINC_FINGER_C2H2_1"/>
    <property type="match status" value="8"/>
</dbReference>
<dbReference type="GO" id="GO:0001228">
    <property type="term" value="F:DNA-binding transcription activator activity, RNA polymerase II-specific"/>
    <property type="evidence" value="ECO:0007669"/>
    <property type="project" value="TreeGrafter"/>
</dbReference>
<dbReference type="GO" id="GO:0005634">
    <property type="term" value="C:nucleus"/>
    <property type="evidence" value="ECO:0007669"/>
    <property type="project" value="UniProtKB-SubCell"/>
</dbReference>
<dbReference type="Pfam" id="PF00096">
    <property type="entry name" value="zf-C2H2"/>
    <property type="match status" value="4"/>
</dbReference>
<dbReference type="PANTHER" id="PTHR24376:SF216">
    <property type="entry name" value="ZINC FINGER PROTEIN 420-LIKE"/>
    <property type="match status" value="1"/>
</dbReference>
<evidence type="ECO:0000256" key="4">
    <source>
        <dbReference type="ARBA" id="ARBA00022771"/>
    </source>
</evidence>
<keyword evidence="2" id="KW-0479">Metal-binding</keyword>
<dbReference type="SMART" id="SM00355">
    <property type="entry name" value="ZnF_C2H2"/>
    <property type="match status" value="9"/>
</dbReference>
<evidence type="ECO:0000256" key="1">
    <source>
        <dbReference type="ARBA" id="ARBA00004123"/>
    </source>
</evidence>
<feature type="domain" description="C2H2-type" evidence="8">
    <location>
        <begin position="393"/>
        <end position="420"/>
    </location>
</feature>
<sequence>MLYKPRGENHPMTSPALGEARGISIQVKIEDMHEETVMPLSPVPLEGASDEQAKTDMLDKLNHMKKKLDELQQSAIAAVHGHPKRQRCYKYVVGLLRVKNLRIVGESGIRWVDGPLVTSLTQRKRCFTSVFCEAVVSLRSSRPIREAWLSHNKPRPTYQAYRQPNTVDKDLHILRNIVKIVENSYVCPFLTVFSDYHCVYCKEMFVDPIELRKHTLSHDPKTYRDVVDNKKLIQLDIGKIDCRLCDEKIDTIDKCGKKFGFFHALRKHMAVHFGTYICDVCGAHYFEERHLIFHKNSHNKKDVKMFHCNECDKTFRSKYSRNFHVARIHKNEPAYPCNKCEEVFISYHMRYRHKMNVHGEKRQFPCDGCDKVFDSRKTLREHNQRTHLQLLRHQCTFCDKKFYLPSALRDHMTSHTGERNFRCEFCGKNYPRSKALKVHLQSHSAEKKYKCCLCPSAYTQVTNYRNHMRTKHPGNDYD</sequence>
<dbReference type="InterPro" id="IPR036236">
    <property type="entry name" value="Znf_C2H2_sf"/>
</dbReference>
<reference evidence="9" key="1">
    <citation type="submission" date="2016-07" db="EMBL/GenBank/DDBJ databases">
        <authorList>
            <person name="Bretaudeau A."/>
        </authorList>
    </citation>
    <scope>NUCLEOTIDE SEQUENCE</scope>
    <source>
        <strain evidence="9">Rice</strain>
        <tissue evidence="9">Whole body</tissue>
    </source>
</reference>
<keyword evidence="6" id="KW-0539">Nucleus</keyword>
<organism evidence="9">
    <name type="scientific">Spodoptera frugiperda</name>
    <name type="common">Fall armyworm</name>
    <dbReference type="NCBI Taxonomy" id="7108"/>
    <lineage>
        <taxon>Eukaryota</taxon>
        <taxon>Metazoa</taxon>
        <taxon>Ecdysozoa</taxon>
        <taxon>Arthropoda</taxon>
        <taxon>Hexapoda</taxon>
        <taxon>Insecta</taxon>
        <taxon>Pterygota</taxon>
        <taxon>Neoptera</taxon>
        <taxon>Endopterygota</taxon>
        <taxon>Lepidoptera</taxon>
        <taxon>Glossata</taxon>
        <taxon>Ditrysia</taxon>
        <taxon>Noctuoidea</taxon>
        <taxon>Noctuidae</taxon>
        <taxon>Amphipyrinae</taxon>
        <taxon>Spodoptera</taxon>
    </lineage>
</organism>
<protein>
    <submittedName>
        <fullName evidence="9">SFRICE_009585</fullName>
    </submittedName>
</protein>
<dbReference type="Gene3D" id="3.30.160.60">
    <property type="entry name" value="Classic Zinc Finger"/>
    <property type="match status" value="6"/>
</dbReference>
<dbReference type="SUPFAM" id="SSF57667">
    <property type="entry name" value="beta-beta-alpha zinc fingers"/>
    <property type="match status" value="4"/>
</dbReference>
<keyword evidence="4 7" id="KW-0863">Zinc-finger</keyword>
<comment type="subcellular location">
    <subcellularLocation>
        <location evidence="1">Nucleus</location>
    </subcellularLocation>
</comment>
<evidence type="ECO:0000313" key="9">
    <source>
        <dbReference type="EMBL" id="SOQ40974.1"/>
    </source>
</evidence>
<keyword evidence="3" id="KW-0677">Repeat</keyword>
<evidence type="ECO:0000256" key="2">
    <source>
        <dbReference type="ARBA" id="ARBA00022723"/>
    </source>
</evidence>
<feature type="domain" description="C2H2-type" evidence="8">
    <location>
        <begin position="449"/>
        <end position="477"/>
    </location>
</feature>
<gene>
    <name evidence="9" type="ORF">SFRICE_009585</name>
</gene>
<name>A0A2H1VL44_SPOFR</name>
<dbReference type="PROSITE" id="PS50157">
    <property type="entry name" value="ZINC_FINGER_C2H2_2"/>
    <property type="match status" value="9"/>
</dbReference>
<keyword evidence="5" id="KW-0862">Zinc</keyword>
<feature type="domain" description="C2H2-type" evidence="8">
    <location>
        <begin position="335"/>
        <end position="363"/>
    </location>
</feature>
<dbReference type="AlphaFoldDB" id="A0A2H1VL44"/>
<feature type="domain" description="C2H2-type" evidence="8">
    <location>
        <begin position="421"/>
        <end position="448"/>
    </location>
</feature>
<dbReference type="EMBL" id="ODYU01002903">
    <property type="protein sequence ID" value="SOQ40974.1"/>
    <property type="molecule type" value="Genomic_DNA"/>
</dbReference>
<evidence type="ECO:0000256" key="6">
    <source>
        <dbReference type="ARBA" id="ARBA00023242"/>
    </source>
</evidence>
<feature type="domain" description="C2H2-type" evidence="8">
    <location>
        <begin position="364"/>
        <end position="387"/>
    </location>
</feature>
<dbReference type="PANTHER" id="PTHR24376">
    <property type="entry name" value="ZINC FINGER PROTEIN"/>
    <property type="match status" value="1"/>
</dbReference>
<dbReference type="GO" id="GO:0000978">
    <property type="term" value="F:RNA polymerase II cis-regulatory region sequence-specific DNA binding"/>
    <property type="evidence" value="ECO:0007669"/>
    <property type="project" value="TreeGrafter"/>
</dbReference>
<proteinExistence type="predicted"/>
<accession>A0A2H1VL44</accession>
<dbReference type="GO" id="GO:0008270">
    <property type="term" value="F:zinc ion binding"/>
    <property type="evidence" value="ECO:0007669"/>
    <property type="project" value="UniProtKB-KW"/>
</dbReference>
<feature type="domain" description="C2H2-type" evidence="8">
    <location>
        <begin position="196"/>
        <end position="223"/>
    </location>
</feature>
<dbReference type="FunFam" id="3.30.160.60:FF:000100">
    <property type="entry name" value="Zinc finger 45-like"/>
    <property type="match status" value="1"/>
</dbReference>
<feature type="domain" description="C2H2-type" evidence="8">
    <location>
        <begin position="276"/>
        <end position="303"/>
    </location>
</feature>
<feature type="domain" description="C2H2-type" evidence="8">
    <location>
        <begin position="306"/>
        <end position="334"/>
    </location>
</feature>
<evidence type="ECO:0000259" key="8">
    <source>
        <dbReference type="PROSITE" id="PS50157"/>
    </source>
</evidence>
<evidence type="ECO:0000256" key="3">
    <source>
        <dbReference type="ARBA" id="ARBA00022737"/>
    </source>
</evidence>
<evidence type="ECO:0000256" key="5">
    <source>
        <dbReference type="ARBA" id="ARBA00022833"/>
    </source>
</evidence>